<dbReference type="EMBL" id="BNCO01000033">
    <property type="protein sequence ID" value="GIL59082.1"/>
    <property type="molecule type" value="Genomic_DNA"/>
</dbReference>
<evidence type="ECO:0000256" key="7">
    <source>
        <dbReference type="SAM" id="MobiDB-lite"/>
    </source>
</evidence>
<dbReference type="GO" id="GO:0005546">
    <property type="term" value="F:phosphatidylinositol-4,5-bisphosphate binding"/>
    <property type="evidence" value="ECO:0007669"/>
    <property type="project" value="TreeGrafter"/>
</dbReference>
<dbReference type="CDD" id="cd03564">
    <property type="entry name" value="ANTH_N"/>
    <property type="match status" value="1"/>
</dbReference>
<comment type="caution">
    <text evidence="9">The sequence shown here is derived from an EMBL/GenBank/DDBJ whole genome shotgun (WGS) entry which is preliminary data.</text>
</comment>
<evidence type="ECO:0000256" key="5">
    <source>
        <dbReference type="ARBA" id="ARBA00023176"/>
    </source>
</evidence>
<dbReference type="InterPro" id="IPR014712">
    <property type="entry name" value="ANTH_dom_sf"/>
</dbReference>
<evidence type="ECO:0000256" key="1">
    <source>
        <dbReference type="ARBA" id="ARBA00004132"/>
    </source>
</evidence>
<dbReference type="InterPro" id="IPR008942">
    <property type="entry name" value="ENTH_VHS"/>
</dbReference>
<feature type="region of interest" description="Disordered" evidence="7">
    <location>
        <begin position="701"/>
        <end position="730"/>
    </location>
</feature>
<dbReference type="PROSITE" id="PS50942">
    <property type="entry name" value="ENTH"/>
    <property type="match status" value="1"/>
</dbReference>
<protein>
    <recommendedName>
        <fullName evidence="8">ENTH domain-containing protein</fullName>
    </recommendedName>
</protein>
<keyword evidence="4" id="KW-0472">Membrane</keyword>
<dbReference type="SMART" id="SM00273">
    <property type="entry name" value="ENTH"/>
    <property type="match status" value="1"/>
</dbReference>
<keyword evidence="5" id="KW-0168">Coated pit</keyword>
<dbReference type="PANTHER" id="PTHR22951">
    <property type="entry name" value="CLATHRIN ASSEMBLY PROTEIN"/>
    <property type="match status" value="1"/>
</dbReference>
<dbReference type="SUPFAM" id="SSF89009">
    <property type="entry name" value="GAT-like domain"/>
    <property type="match status" value="1"/>
</dbReference>
<name>A0A8J4BD52_9CHLO</name>
<dbReference type="InterPro" id="IPR011417">
    <property type="entry name" value="ANTH_dom"/>
</dbReference>
<dbReference type="GO" id="GO:0005905">
    <property type="term" value="C:clathrin-coated pit"/>
    <property type="evidence" value="ECO:0007669"/>
    <property type="project" value="UniProtKB-SubCell"/>
</dbReference>
<keyword evidence="6" id="KW-0968">Cytoplasmic vesicle</keyword>
<dbReference type="GO" id="GO:0072583">
    <property type="term" value="P:clathrin-dependent endocytosis"/>
    <property type="evidence" value="ECO:0007669"/>
    <property type="project" value="InterPro"/>
</dbReference>
<dbReference type="Pfam" id="PF07651">
    <property type="entry name" value="ANTH"/>
    <property type="match status" value="1"/>
</dbReference>
<evidence type="ECO:0000256" key="3">
    <source>
        <dbReference type="ARBA" id="ARBA00022583"/>
    </source>
</evidence>
<feature type="compositionally biased region" description="Gly residues" evidence="7">
    <location>
        <begin position="720"/>
        <end position="730"/>
    </location>
</feature>
<feature type="domain" description="ENTH" evidence="8">
    <location>
        <begin position="31"/>
        <end position="172"/>
    </location>
</feature>
<dbReference type="SUPFAM" id="SSF48464">
    <property type="entry name" value="ENTH/VHS domain"/>
    <property type="match status" value="1"/>
</dbReference>
<evidence type="ECO:0000256" key="2">
    <source>
        <dbReference type="ARBA" id="ARBA00004600"/>
    </source>
</evidence>
<proteinExistence type="predicted"/>
<dbReference type="GO" id="GO:0030136">
    <property type="term" value="C:clathrin-coated vesicle"/>
    <property type="evidence" value="ECO:0007669"/>
    <property type="project" value="UniProtKB-SubCell"/>
</dbReference>
<keyword evidence="10" id="KW-1185">Reference proteome</keyword>
<evidence type="ECO:0000259" key="8">
    <source>
        <dbReference type="PROSITE" id="PS50942"/>
    </source>
</evidence>
<evidence type="ECO:0000313" key="10">
    <source>
        <dbReference type="Proteomes" id="UP000747399"/>
    </source>
</evidence>
<dbReference type="InterPro" id="IPR013809">
    <property type="entry name" value="ENTH"/>
</dbReference>
<evidence type="ECO:0000313" key="9">
    <source>
        <dbReference type="EMBL" id="GIL59082.1"/>
    </source>
</evidence>
<comment type="subcellular location">
    <subcellularLocation>
        <location evidence="1">Cytoplasmic vesicle</location>
        <location evidence="1">Clathrin-coated vesicle</location>
    </subcellularLocation>
    <subcellularLocation>
        <location evidence="2">Membrane</location>
        <location evidence="2">Clathrin-coated pit</location>
    </subcellularLocation>
</comment>
<dbReference type="InterPro" id="IPR048050">
    <property type="entry name" value="ANTH_N_plant"/>
</dbReference>
<dbReference type="Proteomes" id="UP000747399">
    <property type="component" value="Unassembled WGS sequence"/>
</dbReference>
<dbReference type="GO" id="GO:0006900">
    <property type="term" value="P:vesicle budding from membrane"/>
    <property type="evidence" value="ECO:0007669"/>
    <property type="project" value="TreeGrafter"/>
</dbReference>
<dbReference type="GO" id="GO:0005545">
    <property type="term" value="F:1-phosphatidylinositol binding"/>
    <property type="evidence" value="ECO:0007669"/>
    <property type="project" value="InterPro"/>
</dbReference>
<evidence type="ECO:0000256" key="4">
    <source>
        <dbReference type="ARBA" id="ARBA00023136"/>
    </source>
</evidence>
<feature type="region of interest" description="Disordered" evidence="7">
    <location>
        <begin position="346"/>
        <end position="369"/>
    </location>
</feature>
<dbReference type="GO" id="GO:0032050">
    <property type="term" value="F:clathrin heavy chain binding"/>
    <property type="evidence" value="ECO:0007669"/>
    <property type="project" value="TreeGrafter"/>
</dbReference>
<dbReference type="InterPro" id="IPR045192">
    <property type="entry name" value="AP180-like"/>
</dbReference>
<reference evidence="9" key="1">
    <citation type="journal article" date="2021" name="Proc. Natl. Acad. Sci. U.S.A.">
        <title>Three genomes in the algal genus Volvox reveal the fate of a haploid sex-determining region after a transition to homothallism.</title>
        <authorList>
            <person name="Yamamoto K."/>
            <person name="Hamaji T."/>
            <person name="Kawai-Toyooka H."/>
            <person name="Matsuzaki R."/>
            <person name="Takahashi F."/>
            <person name="Nishimura Y."/>
            <person name="Kawachi M."/>
            <person name="Noguchi H."/>
            <person name="Minakuchi Y."/>
            <person name="Umen J.G."/>
            <person name="Toyoda A."/>
            <person name="Nozaki H."/>
        </authorList>
    </citation>
    <scope>NUCLEOTIDE SEQUENCE</scope>
    <source>
        <strain evidence="9">NIES-3780</strain>
    </source>
</reference>
<feature type="region of interest" description="Disordered" evidence="7">
    <location>
        <begin position="607"/>
        <end position="632"/>
    </location>
</feature>
<organism evidence="9 10">
    <name type="scientific">Volvox africanus</name>
    <dbReference type="NCBI Taxonomy" id="51714"/>
    <lineage>
        <taxon>Eukaryota</taxon>
        <taxon>Viridiplantae</taxon>
        <taxon>Chlorophyta</taxon>
        <taxon>core chlorophytes</taxon>
        <taxon>Chlorophyceae</taxon>
        <taxon>CS clade</taxon>
        <taxon>Chlamydomonadales</taxon>
        <taxon>Volvocaceae</taxon>
        <taxon>Volvox</taxon>
    </lineage>
</organism>
<sequence length="730" mass="76147">MDPASKQAAKYKTQSLIGIINDKMEVGMAKIRGEESAALDVAIIKATLQDEVVPKEKHVRTLKISCLSASPRQVVNYAIHGLVKRLDENPKAWLVTLKTLIVFHRLMRETDPTFQEELLRYAERTGRHRMLRLDSFADHTTKETWDYSAWIRVYSVYLDERLALFRITHFDPEHEHGLEVRISKLRSCTTAELLDYLPAAQRLLRQLVSCMPEGAAQHNEIALLACSLVLKEVRSVYKIVCEGMMNLVDRIFDMDRGDALKGVELVKENLAVNERFNAYVSTIGAIQALKGAVQFPPVQPLPADFLTTLEEYVKDAPKVAGDAGKGGIGRSNSIAHKVGGGPRLIVGGPIKESASGHTSSPQSGPAALPEVDLLGGFETLTVSEPPKAAPIVPAPTAAVAPAPMSFDPFAGLANQPPLATPAVAPAVPLPQPPAAAAAPAPHAASSSFANPAVAAMAAGLPGIAPYQPPATVATPGNAFGDHVLGTVNAFGTAVYAPPAAAILPDHTTMAAPPSMPFDPFTNPAVHAPAPSHMPPPLAPSPQPFAPPNQLLPQHLNAFAQSPALVPAPQTPAASQTPVPSQFTAGPVPIHAATGAAVALPPHMPPPAFANPFGSPGIPGPQPQAAAYSPPGVPSPPSNPFGALAQAAPVGTTGGANPFGAPPGVAGWPGAAPVGLVVTQVGGYNLKKAADPLSDISLDLFGKPQAPPTQQPMRPHAGMPQNGGGSPGSFF</sequence>
<accession>A0A8J4BD52</accession>
<evidence type="ECO:0000256" key="6">
    <source>
        <dbReference type="ARBA" id="ARBA00023329"/>
    </source>
</evidence>
<dbReference type="GO" id="GO:0000149">
    <property type="term" value="F:SNARE binding"/>
    <property type="evidence" value="ECO:0007669"/>
    <property type="project" value="TreeGrafter"/>
</dbReference>
<dbReference type="GO" id="GO:0048268">
    <property type="term" value="P:clathrin coat assembly"/>
    <property type="evidence" value="ECO:0007669"/>
    <property type="project" value="InterPro"/>
</dbReference>
<keyword evidence="3" id="KW-0254">Endocytosis</keyword>
<dbReference type="AlphaFoldDB" id="A0A8J4BD52"/>
<gene>
    <name evidence="9" type="ORF">Vafri_14035</name>
</gene>
<dbReference type="PANTHER" id="PTHR22951:SF5">
    <property type="entry name" value="PHOSPHATIDYLINOSITOL-BINDING CLATHRIN ASSEMBLY PROTEIN LAP"/>
    <property type="match status" value="1"/>
</dbReference>
<dbReference type="Gene3D" id="1.25.40.90">
    <property type="match status" value="1"/>
</dbReference>
<dbReference type="Gene3D" id="1.20.58.150">
    <property type="entry name" value="ANTH domain"/>
    <property type="match status" value="1"/>
</dbReference>